<evidence type="ECO:0008006" key="3">
    <source>
        <dbReference type="Google" id="ProtNLM"/>
    </source>
</evidence>
<reference evidence="1" key="2">
    <citation type="submission" date="2020-09" db="EMBL/GenBank/DDBJ databases">
        <authorList>
            <person name="Sun Q."/>
            <person name="Zhou Y."/>
        </authorList>
    </citation>
    <scope>NUCLEOTIDE SEQUENCE</scope>
    <source>
        <strain evidence="1">CGMCC 4.5737</strain>
    </source>
</reference>
<keyword evidence="2" id="KW-1185">Reference proteome</keyword>
<dbReference type="EMBL" id="BMMK01000016">
    <property type="protein sequence ID" value="GGM62100.1"/>
    <property type="molecule type" value="Genomic_DNA"/>
</dbReference>
<dbReference type="Gene3D" id="3.40.830.10">
    <property type="entry name" value="LigB-like"/>
    <property type="match status" value="1"/>
</dbReference>
<dbReference type="Proteomes" id="UP000637578">
    <property type="component" value="Unassembled WGS sequence"/>
</dbReference>
<comment type="caution">
    <text evidence="1">The sequence shown here is derived from an EMBL/GenBank/DDBJ whole genome shotgun (WGS) entry which is preliminary data.</text>
</comment>
<name>A0A8J3C9R6_9PSEU</name>
<dbReference type="SUPFAM" id="SSF53213">
    <property type="entry name" value="LigB-like"/>
    <property type="match status" value="1"/>
</dbReference>
<evidence type="ECO:0000313" key="1">
    <source>
        <dbReference type="EMBL" id="GGM62100.1"/>
    </source>
</evidence>
<accession>A0A8J3C9R6</accession>
<dbReference type="CDD" id="cd07951">
    <property type="entry name" value="ED_3B_N_AMMECR1"/>
    <property type="match status" value="1"/>
</dbReference>
<dbReference type="AlphaFoldDB" id="A0A8J3C9R6"/>
<proteinExistence type="predicted"/>
<organism evidence="1 2">
    <name type="scientific">Longimycelium tulufanense</name>
    <dbReference type="NCBI Taxonomy" id="907463"/>
    <lineage>
        <taxon>Bacteria</taxon>
        <taxon>Bacillati</taxon>
        <taxon>Actinomycetota</taxon>
        <taxon>Actinomycetes</taxon>
        <taxon>Pseudonocardiales</taxon>
        <taxon>Pseudonocardiaceae</taxon>
        <taxon>Longimycelium</taxon>
    </lineage>
</organism>
<sequence>MIVRAVVLPHPPLLVPELVTGAATRTETVRAACLGVARWLAEGSRHWVAVAADPSGPRVLDPATRGTFAGFGVDVRVALGAGTGPADPALPLPALVAGWLRGRAGADEVRVELVRPDLPVADCRRVGERLAAGPDPVGLLVLGDGSARYPDLAPARPDERAPGFDAVVRDALAEADTEALLGLDPGLAAELAVAGRAAWQVLAGAVLADGRAWKGELYYSGAPFGVGYHVAAWQPGAASPGT</sequence>
<protein>
    <recommendedName>
        <fullName evidence="3">Extradiol ring-cleavage dioxygenase class III enzyme subunit B domain-containing protein</fullName>
    </recommendedName>
</protein>
<dbReference type="RefSeq" id="WP_189059166.1">
    <property type="nucleotide sequence ID" value="NZ_BMMK01000016.1"/>
</dbReference>
<gene>
    <name evidence="1" type="ORF">GCM10012275_36190</name>
</gene>
<reference evidence="1" key="1">
    <citation type="journal article" date="2014" name="Int. J. Syst. Evol. Microbiol.">
        <title>Complete genome sequence of Corynebacterium casei LMG S-19264T (=DSM 44701T), isolated from a smear-ripened cheese.</title>
        <authorList>
            <consortium name="US DOE Joint Genome Institute (JGI-PGF)"/>
            <person name="Walter F."/>
            <person name="Albersmeier A."/>
            <person name="Kalinowski J."/>
            <person name="Ruckert C."/>
        </authorList>
    </citation>
    <scope>NUCLEOTIDE SEQUENCE</scope>
    <source>
        <strain evidence="1">CGMCC 4.5737</strain>
    </source>
</reference>
<evidence type="ECO:0000313" key="2">
    <source>
        <dbReference type="Proteomes" id="UP000637578"/>
    </source>
</evidence>